<dbReference type="SUPFAM" id="SSF46894">
    <property type="entry name" value="C-terminal effector domain of the bipartite response regulators"/>
    <property type="match status" value="1"/>
</dbReference>
<accession>A0A291HR96</accession>
<keyword evidence="3" id="KW-0804">Transcription</keyword>
<dbReference type="InterPro" id="IPR036388">
    <property type="entry name" value="WH-like_DNA-bd_sf"/>
</dbReference>
<evidence type="ECO:0000256" key="1">
    <source>
        <dbReference type="ARBA" id="ARBA00023015"/>
    </source>
</evidence>
<proteinExistence type="predicted"/>
<evidence type="ECO:0000313" key="5">
    <source>
        <dbReference type="EMBL" id="ATG74654.1"/>
    </source>
</evidence>
<evidence type="ECO:0000256" key="2">
    <source>
        <dbReference type="ARBA" id="ARBA00023125"/>
    </source>
</evidence>
<dbReference type="AlphaFoldDB" id="A0A291HR96"/>
<dbReference type="PANTHER" id="PTHR44688:SF16">
    <property type="entry name" value="DNA-BINDING TRANSCRIPTIONAL ACTIVATOR DEVR_DOSR"/>
    <property type="match status" value="1"/>
</dbReference>
<dbReference type="PROSITE" id="PS00622">
    <property type="entry name" value="HTH_LUXR_1"/>
    <property type="match status" value="1"/>
</dbReference>
<reference evidence="6" key="1">
    <citation type="submission" date="2015-09" db="EMBL/GenBank/DDBJ databases">
        <authorList>
            <person name="Shao Z."/>
            <person name="Wang L."/>
        </authorList>
    </citation>
    <scope>NUCLEOTIDE SEQUENCE [LARGE SCALE GENOMIC DNA]</scope>
    <source>
        <strain evidence="6">F13-1</strain>
    </source>
</reference>
<name>A0A291HR96_9GAMM</name>
<keyword evidence="6" id="KW-1185">Reference proteome</keyword>
<dbReference type="SMART" id="SM00421">
    <property type="entry name" value="HTH_LUXR"/>
    <property type="match status" value="1"/>
</dbReference>
<dbReference type="GO" id="GO:0006355">
    <property type="term" value="P:regulation of DNA-templated transcription"/>
    <property type="evidence" value="ECO:0007669"/>
    <property type="project" value="InterPro"/>
</dbReference>
<feature type="domain" description="HTH luxR-type" evidence="4">
    <location>
        <begin position="192"/>
        <end position="257"/>
    </location>
</feature>
<protein>
    <recommendedName>
        <fullName evidence="4">HTH luxR-type domain-containing protein</fullName>
    </recommendedName>
</protein>
<evidence type="ECO:0000256" key="3">
    <source>
        <dbReference type="ARBA" id="ARBA00023163"/>
    </source>
</evidence>
<dbReference type="InterPro" id="IPR000792">
    <property type="entry name" value="Tscrpt_reg_LuxR_C"/>
</dbReference>
<dbReference type="Proteomes" id="UP000217763">
    <property type="component" value="Chromosome"/>
</dbReference>
<keyword evidence="1" id="KW-0805">Transcription regulation</keyword>
<evidence type="ECO:0000259" key="4">
    <source>
        <dbReference type="PROSITE" id="PS50043"/>
    </source>
</evidence>
<sequence>MKDLDEALLARAIDALGGAAFSRALARLLEALLGCDCLLMVGYRTGGRALYLYDNLRHRRELLFQQYLNGLYTEDPFCRALSAGLAEGVYSLRALAAAQGMAPHYLAAFYRDTGWQEELGLVIRLNDGQWLMIFFGRLQARPFTPAEQAELRRRLPLLGALCRRHWPGGIGPLALSPPGAADMDRRVQAALASFGRARLTRREGQVASLLVQGLDNGAIAAGLGIGEGTVKNHRKHLYAKFGVDSRAALFALFLNHLITGDGESGRREG</sequence>
<keyword evidence="2" id="KW-0238">DNA-binding</keyword>
<dbReference type="GO" id="GO:0003677">
    <property type="term" value="F:DNA binding"/>
    <property type="evidence" value="ECO:0007669"/>
    <property type="project" value="UniProtKB-KW"/>
</dbReference>
<dbReference type="RefSeq" id="WP_096779625.1">
    <property type="nucleotide sequence ID" value="NZ_CP012621.1"/>
</dbReference>
<dbReference type="CDD" id="cd06170">
    <property type="entry name" value="LuxR_C_like"/>
    <property type="match status" value="1"/>
</dbReference>
<dbReference type="InterPro" id="IPR016032">
    <property type="entry name" value="Sig_transdc_resp-reg_C-effctor"/>
</dbReference>
<organism evidence="5 6">
    <name type="scientific">Zobellella denitrificans</name>
    <dbReference type="NCBI Taxonomy" id="347534"/>
    <lineage>
        <taxon>Bacteria</taxon>
        <taxon>Pseudomonadati</taxon>
        <taxon>Pseudomonadota</taxon>
        <taxon>Gammaproteobacteria</taxon>
        <taxon>Aeromonadales</taxon>
        <taxon>Aeromonadaceae</taxon>
        <taxon>Zobellella</taxon>
    </lineage>
</organism>
<dbReference type="Gene3D" id="1.10.10.10">
    <property type="entry name" value="Winged helix-like DNA-binding domain superfamily/Winged helix DNA-binding domain"/>
    <property type="match status" value="1"/>
</dbReference>
<dbReference type="Pfam" id="PF00196">
    <property type="entry name" value="GerE"/>
    <property type="match status" value="1"/>
</dbReference>
<evidence type="ECO:0000313" key="6">
    <source>
        <dbReference type="Proteomes" id="UP000217763"/>
    </source>
</evidence>
<dbReference type="PROSITE" id="PS50043">
    <property type="entry name" value="HTH_LUXR_2"/>
    <property type="match status" value="1"/>
</dbReference>
<gene>
    <name evidence="5" type="ORF">AN401_12960</name>
</gene>
<dbReference type="KEGG" id="zdf:AN401_12960"/>
<dbReference type="PRINTS" id="PR00038">
    <property type="entry name" value="HTHLUXR"/>
</dbReference>
<dbReference type="PANTHER" id="PTHR44688">
    <property type="entry name" value="DNA-BINDING TRANSCRIPTIONAL ACTIVATOR DEVR_DOSR"/>
    <property type="match status" value="1"/>
</dbReference>
<dbReference type="EMBL" id="CP012621">
    <property type="protein sequence ID" value="ATG74654.1"/>
    <property type="molecule type" value="Genomic_DNA"/>
</dbReference>